<keyword evidence="1 6" id="KW-0489">Methyltransferase</keyword>
<comment type="caution">
    <text evidence="6">The sequence shown here is derived from an EMBL/GenBank/DDBJ whole genome shotgun (WGS) entry which is preliminary data.</text>
</comment>
<dbReference type="PANTHER" id="PTHR43712">
    <property type="entry name" value="PUTATIVE (AFU_ORTHOLOGUE AFUA_4G14580)-RELATED"/>
    <property type="match status" value="1"/>
</dbReference>
<keyword evidence="2" id="KW-0808">Transferase</keyword>
<feature type="domain" description="O-methyltransferase dimerisation" evidence="5">
    <location>
        <begin position="17"/>
        <end position="98"/>
    </location>
</feature>
<feature type="domain" description="O-methyltransferase C-terminal" evidence="4">
    <location>
        <begin position="120"/>
        <end position="325"/>
    </location>
</feature>
<keyword evidence="3" id="KW-0949">S-adenosyl-L-methionine</keyword>
<dbReference type="Gene3D" id="1.10.10.10">
    <property type="entry name" value="Winged helix-like DNA-binding domain superfamily/Winged helix DNA-binding domain"/>
    <property type="match status" value="1"/>
</dbReference>
<dbReference type="Pfam" id="PF08100">
    <property type="entry name" value="Dimerisation"/>
    <property type="match status" value="1"/>
</dbReference>
<evidence type="ECO:0000313" key="7">
    <source>
        <dbReference type="Proteomes" id="UP001596083"/>
    </source>
</evidence>
<dbReference type="CDD" id="cd02440">
    <property type="entry name" value="AdoMet_MTases"/>
    <property type="match status" value="1"/>
</dbReference>
<dbReference type="InterPro" id="IPR036390">
    <property type="entry name" value="WH_DNA-bd_sf"/>
</dbReference>
<evidence type="ECO:0000259" key="5">
    <source>
        <dbReference type="Pfam" id="PF08100"/>
    </source>
</evidence>
<evidence type="ECO:0000313" key="6">
    <source>
        <dbReference type="EMBL" id="MFC5722720.1"/>
    </source>
</evidence>
<dbReference type="SUPFAM" id="SSF46785">
    <property type="entry name" value="Winged helix' DNA-binding domain"/>
    <property type="match status" value="1"/>
</dbReference>
<organism evidence="6 7">
    <name type="scientific">Streptomyces gamaensis</name>
    <dbReference type="NCBI Taxonomy" id="1763542"/>
    <lineage>
        <taxon>Bacteria</taxon>
        <taxon>Bacillati</taxon>
        <taxon>Actinomycetota</taxon>
        <taxon>Actinomycetes</taxon>
        <taxon>Kitasatosporales</taxon>
        <taxon>Streptomycetaceae</taxon>
        <taxon>Streptomyces</taxon>
    </lineage>
</organism>
<dbReference type="InterPro" id="IPR001077">
    <property type="entry name" value="COMT_C"/>
</dbReference>
<dbReference type="PIRSF" id="PIRSF005739">
    <property type="entry name" value="O-mtase"/>
    <property type="match status" value="1"/>
</dbReference>
<dbReference type="GO" id="GO:0032259">
    <property type="term" value="P:methylation"/>
    <property type="evidence" value="ECO:0007669"/>
    <property type="project" value="UniProtKB-KW"/>
</dbReference>
<reference evidence="7" key="1">
    <citation type="journal article" date="2019" name="Int. J. Syst. Evol. Microbiol.">
        <title>The Global Catalogue of Microorganisms (GCM) 10K type strain sequencing project: providing services to taxonomists for standard genome sequencing and annotation.</title>
        <authorList>
            <consortium name="The Broad Institute Genomics Platform"/>
            <consortium name="The Broad Institute Genome Sequencing Center for Infectious Disease"/>
            <person name="Wu L."/>
            <person name="Ma J."/>
        </authorList>
    </citation>
    <scope>NUCLEOTIDE SEQUENCE [LARGE SCALE GENOMIC DNA]</scope>
    <source>
        <strain evidence="7">CGMCC 4.7304</strain>
    </source>
</reference>
<dbReference type="PANTHER" id="PTHR43712:SF2">
    <property type="entry name" value="O-METHYLTRANSFERASE CICE"/>
    <property type="match status" value="1"/>
</dbReference>
<evidence type="ECO:0000256" key="2">
    <source>
        <dbReference type="ARBA" id="ARBA00022679"/>
    </source>
</evidence>
<dbReference type="Pfam" id="PF00891">
    <property type="entry name" value="Methyltransf_2"/>
    <property type="match status" value="1"/>
</dbReference>
<name>A0ABW0Z1K2_9ACTN</name>
<keyword evidence="7" id="KW-1185">Reference proteome</keyword>
<evidence type="ECO:0000259" key="4">
    <source>
        <dbReference type="Pfam" id="PF00891"/>
    </source>
</evidence>
<gene>
    <name evidence="6" type="ORF">ACFP1Z_21355</name>
</gene>
<dbReference type="Proteomes" id="UP001596083">
    <property type="component" value="Unassembled WGS sequence"/>
</dbReference>
<evidence type="ECO:0000256" key="3">
    <source>
        <dbReference type="ARBA" id="ARBA00022691"/>
    </source>
</evidence>
<dbReference type="InterPro" id="IPR029063">
    <property type="entry name" value="SAM-dependent_MTases_sf"/>
</dbReference>
<dbReference type="Gene3D" id="3.40.50.150">
    <property type="entry name" value="Vaccinia Virus protein VP39"/>
    <property type="match status" value="1"/>
</dbReference>
<dbReference type="EMBL" id="JBHSPB010000013">
    <property type="protein sequence ID" value="MFC5722720.1"/>
    <property type="molecule type" value="Genomic_DNA"/>
</dbReference>
<accession>A0ABW0Z1K2</accession>
<proteinExistence type="predicted"/>
<evidence type="ECO:0000256" key="1">
    <source>
        <dbReference type="ARBA" id="ARBA00022603"/>
    </source>
</evidence>
<dbReference type="RefSeq" id="WP_390318386.1">
    <property type="nucleotide sequence ID" value="NZ_JBHSPB010000013.1"/>
</dbReference>
<dbReference type="InterPro" id="IPR016461">
    <property type="entry name" value="COMT-like"/>
</dbReference>
<dbReference type="GO" id="GO:0008168">
    <property type="term" value="F:methyltransferase activity"/>
    <property type="evidence" value="ECO:0007669"/>
    <property type="project" value="UniProtKB-KW"/>
</dbReference>
<dbReference type="InterPro" id="IPR012967">
    <property type="entry name" value="COMT_dimerisation"/>
</dbReference>
<dbReference type="SUPFAM" id="SSF53335">
    <property type="entry name" value="S-adenosyl-L-methionine-dependent methyltransferases"/>
    <property type="match status" value="1"/>
</dbReference>
<dbReference type="InterPro" id="IPR036388">
    <property type="entry name" value="WH-like_DNA-bd_sf"/>
</dbReference>
<dbReference type="PROSITE" id="PS51683">
    <property type="entry name" value="SAM_OMT_II"/>
    <property type="match status" value="1"/>
</dbReference>
<sequence>METHGDMDAGAVRATVDLITAAWRTQAVYAAARLGLPDLIAAGHTDSAALAAAAGGADGKDAPDAGVVRRLLRVLVLLGVVEGTEETGYRNTATGELLRDRPGSLRDVCLLYGEEFYQAWGHAAQTFRTGRPGFEAAYGQSLIAYLRDDPKAAGRFQRAMQASNFFFDSVPQEIDFTGSSHIVDIAGGSGQLLSTVLRAAPQARGTLFDLEHTIPIAREHLAATVGTDRVDLVAGDMFTGRLPEGADTYLLSRVLGDWPDAECVQVLRNIRSSMAAGSRLLVVERVVRDDRDGLLAPLWDLHLLVLNGGTQRTLDTYHDLAARSGLHVARLVELPMENTALVLTPTA</sequence>
<protein>
    <submittedName>
        <fullName evidence="6">Methyltransferase</fullName>
    </submittedName>
</protein>